<evidence type="ECO:0000256" key="4">
    <source>
        <dbReference type="ARBA" id="ARBA00022519"/>
    </source>
</evidence>
<comment type="subcellular location">
    <subcellularLocation>
        <location evidence="1">Cell inner membrane</location>
        <topology evidence="1">Multi-pass membrane protein</topology>
    </subcellularLocation>
</comment>
<keyword evidence="4" id="KW-0997">Cell inner membrane</keyword>
<proteinExistence type="inferred from homology"/>
<dbReference type="PANTHER" id="PTHR35011:SF2">
    <property type="entry name" value="2,3-DIKETO-L-GULONATE TRAP TRANSPORTER SMALL PERMEASE PROTEIN YIAM"/>
    <property type="match status" value="1"/>
</dbReference>
<evidence type="ECO:0000313" key="11">
    <source>
        <dbReference type="EMBL" id="SFJ78885.1"/>
    </source>
</evidence>
<name>A0A1I3U7L1_9BACT</name>
<dbReference type="InterPro" id="IPR055348">
    <property type="entry name" value="DctQ"/>
</dbReference>
<evidence type="ECO:0000259" key="10">
    <source>
        <dbReference type="Pfam" id="PF04290"/>
    </source>
</evidence>
<gene>
    <name evidence="11" type="ORF">SAMN04488082_10755</name>
</gene>
<evidence type="ECO:0000256" key="2">
    <source>
        <dbReference type="ARBA" id="ARBA00022448"/>
    </source>
</evidence>
<evidence type="ECO:0000313" key="12">
    <source>
        <dbReference type="Proteomes" id="UP000198635"/>
    </source>
</evidence>
<dbReference type="OrthoDB" id="5454104at2"/>
<protein>
    <submittedName>
        <fullName evidence="11">TRAP-type C4-dicarboxylate transport system, small permease component</fullName>
    </submittedName>
</protein>
<accession>A0A1I3U7L1</accession>
<keyword evidence="12" id="KW-1185">Reference proteome</keyword>
<comment type="similarity">
    <text evidence="8">Belongs to the TRAP transporter small permease family.</text>
</comment>
<evidence type="ECO:0000256" key="1">
    <source>
        <dbReference type="ARBA" id="ARBA00004429"/>
    </source>
</evidence>
<organism evidence="11 12">
    <name type="scientific">Desulfomicrobium apsheronum</name>
    <dbReference type="NCBI Taxonomy" id="52560"/>
    <lineage>
        <taxon>Bacteria</taxon>
        <taxon>Pseudomonadati</taxon>
        <taxon>Thermodesulfobacteriota</taxon>
        <taxon>Desulfovibrionia</taxon>
        <taxon>Desulfovibrionales</taxon>
        <taxon>Desulfomicrobiaceae</taxon>
        <taxon>Desulfomicrobium</taxon>
    </lineage>
</organism>
<feature type="transmembrane region" description="Helical" evidence="9">
    <location>
        <begin position="128"/>
        <end position="145"/>
    </location>
</feature>
<keyword evidence="5 9" id="KW-0812">Transmembrane</keyword>
<evidence type="ECO:0000256" key="3">
    <source>
        <dbReference type="ARBA" id="ARBA00022475"/>
    </source>
</evidence>
<feature type="transmembrane region" description="Helical" evidence="9">
    <location>
        <begin position="87"/>
        <end position="108"/>
    </location>
</feature>
<keyword evidence="6 9" id="KW-1133">Transmembrane helix</keyword>
<evidence type="ECO:0000256" key="6">
    <source>
        <dbReference type="ARBA" id="ARBA00022989"/>
    </source>
</evidence>
<dbReference type="Pfam" id="PF04290">
    <property type="entry name" value="DctQ"/>
    <property type="match status" value="1"/>
</dbReference>
<feature type="transmembrane region" description="Helical" evidence="9">
    <location>
        <begin position="12"/>
        <end position="31"/>
    </location>
</feature>
<feature type="domain" description="Tripartite ATP-independent periplasmic transporters DctQ component" evidence="10">
    <location>
        <begin position="23"/>
        <end position="153"/>
    </location>
</feature>
<evidence type="ECO:0000256" key="7">
    <source>
        <dbReference type="ARBA" id="ARBA00023136"/>
    </source>
</evidence>
<sequence>MDKLLKGVRSVLYGFSVVAMSIMLLIIFAQVVTRYMFGYTPEWSEELARFLFVWVVFLGSALIMGETGHLAVQFLPDKFKGTRFGTILDIIINACGYVFIILLLTQGWKMTSIMTFQRAPGLDIPMSWVYVIIPVSCVLMLLYLFKETLRIIRDISKSRARQEG</sequence>
<keyword evidence="3" id="KW-1003">Cell membrane</keyword>
<dbReference type="GO" id="GO:0015740">
    <property type="term" value="P:C4-dicarboxylate transport"/>
    <property type="evidence" value="ECO:0007669"/>
    <property type="project" value="TreeGrafter"/>
</dbReference>
<dbReference type="EMBL" id="FORX01000007">
    <property type="protein sequence ID" value="SFJ78885.1"/>
    <property type="molecule type" value="Genomic_DNA"/>
</dbReference>
<dbReference type="PANTHER" id="PTHR35011">
    <property type="entry name" value="2,3-DIKETO-L-GULONATE TRAP TRANSPORTER SMALL PERMEASE PROTEIN YIAM"/>
    <property type="match status" value="1"/>
</dbReference>
<evidence type="ECO:0000256" key="9">
    <source>
        <dbReference type="SAM" id="Phobius"/>
    </source>
</evidence>
<keyword evidence="2" id="KW-0813">Transport</keyword>
<dbReference type="AlphaFoldDB" id="A0A1I3U7L1"/>
<dbReference type="Proteomes" id="UP000198635">
    <property type="component" value="Unassembled WGS sequence"/>
</dbReference>
<dbReference type="GO" id="GO:0022857">
    <property type="term" value="F:transmembrane transporter activity"/>
    <property type="evidence" value="ECO:0007669"/>
    <property type="project" value="TreeGrafter"/>
</dbReference>
<dbReference type="RefSeq" id="WP_092374242.1">
    <property type="nucleotide sequence ID" value="NZ_FORX01000007.1"/>
</dbReference>
<dbReference type="STRING" id="52560.SAMN04488082_10755"/>
<dbReference type="InterPro" id="IPR007387">
    <property type="entry name" value="TRAP_DctQ"/>
</dbReference>
<feature type="transmembrane region" description="Helical" evidence="9">
    <location>
        <begin position="51"/>
        <end position="75"/>
    </location>
</feature>
<evidence type="ECO:0000256" key="5">
    <source>
        <dbReference type="ARBA" id="ARBA00022692"/>
    </source>
</evidence>
<evidence type="ECO:0000256" key="8">
    <source>
        <dbReference type="ARBA" id="ARBA00038436"/>
    </source>
</evidence>
<reference evidence="12" key="1">
    <citation type="submission" date="2016-10" db="EMBL/GenBank/DDBJ databases">
        <authorList>
            <person name="Varghese N."/>
            <person name="Submissions S."/>
        </authorList>
    </citation>
    <scope>NUCLEOTIDE SEQUENCE [LARGE SCALE GENOMIC DNA]</scope>
    <source>
        <strain evidence="12">DSM 5918</strain>
    </source>
</reference>
<dbReference type="GO" id="GO:0005886">
    <property type="term" value="C:plasma membrane"/>
    <property type="evidence" value="ECO:0007669"/>
    <property type="project" value="UniProtKB-SubCell"/>
</dbReference>
<keyword evidence="7 9" id="KW-0472">Membrane</keyword>